<gene>
    <name evidence="9" type="ORF">EF514_01175</name>
</gene>
<evidence type="ECO:0000259" key="8">
    <source>
        <dbReference type="PROSITE" id="PS50995"/>
    </source>
</evidence>
<dbReference type="AlphaFoldDB" id="A0A437S9N1"/>
<organism evidence="9 10">
    <name type="scientific">Anaerosphaera multitolerans</name>
    <dbReference type="NCBI Taxonomy" id="2487351"/>
    <lineage>
        <taxon>Bacteria</taxon>
        <taxon>Bacillati</taxon>
        <taxon>Bacillota</taxon>
        <taxon>Tissierellia</taxon>
        <taxon>Tissierellales</taxon>
        <taxon>Peptoniphilaceae</taxon>
        <taxon>Anaerosphaera</taxon>
    </lineage>
</organism>
<dbReference type="EMBL" id="RLIH01000001">
    <property type="protein sequence ID" value="RVU55853.1"/>
    <property type="molecule type" value="Genomic_DNA"/>
</dbReference>
<dbReference type="InterPro" id="IPR036388">
    <property type="entry name" value="WH-like_DNA-bd_sf"/>
</dbReference>
<sequence length="153" mass="17678">MRKFSNFNTSEESFGFVFWQVYTLWSRRIKKELKKYKLTHTQFVILSVIAYLEKSSKFISQSDVSNLSKIDVMTVSTSIKTLVKNGYVIISSSSEDARANALKLSNEGKIVQNNAMKTIENVDTDFFRNANIETNKFLEIMHEILEVNSEDKQ</sequence>
<evidence type="ECO:0000256" key="4">
    <source>
        <dbReference type="ARBA" id="ARBA00023163"/>
    </source>
</evidence>
<reference evidence="9 10" key="1">
    <citation type="submission" date="2018-11" db="EMBL/GenBank/DDBJ databases">
        <title>Genome sequencing and assembly of Anaerosphaera sp. nov., GS7-6-2.</title>
        <authorList>
            <person name="Rettenmaier R."/>
            <person name="Liebl W."/>
            <person name="Zverlov V."/>
        </authorList>
    </citation>
    <scope>NUCLEOTIDE SEQUENCE [LARGE SCALE GENOMIC DNA]</scope>
    <source>
        <strain evidence="9 10">GS7-6-2</strain>
    </source>
</reference>
<evidence type="ECO:0000256" key="5">
    <source>
        <dbReference type="ARBA" id="ARBA00046337"/>
    </source>
</evidence>
<feature type="domain" description="HTH marR-type" evidence="8">
    <location>
        <begin position="1"/>
        <end position="146"/>
    </location>
</feature>
<accession>A0A437S9N1</accession>
<name>A0A437S9N1_9FIRM</name>
<comment type="subcellular location">
    <subcellularLocation>
        <location evidence="1">Cytoplasm</location>
    </subcellularLocation>
</comment>
<dbReference type="PANTHER" id="PTHR42756">
    <property type="entry name" value="TRANSCRIPTIONAL REGULATOR, MARR"/>
    <property type="match status" value="1"/>
</dbReference>
<keyword evidence="2" id="KW-0805">Transcription regulation</keyword>
<comment type="caution">
    <text evidence="9">The sequence shown here is derived from an EMBL/GenBank/DDBJ whole genome shotgun (WGS) entry which is preliminary data.</text>
</comment>
<dbReference type="InterPro" id="IPR055166">
    <property type="entry name" value="Transc_reg_Sar_Rot_HTH"/>
</dbReference>
<evidence type="ECO:0000313" key="10">
    <source>
        <dbReference type="Proteomes" id="UP000288812"/>
    </source>
</evidence>
<evidence type="ECO:0000256" key="1">
    <source>
        <dbReference type="ARBA" id="ARBA00004496"/>
    </source>
</evidence>
<comment type="similarity">
    <text evidence="5">Belongs to the SarZ family.</text>
</comment>
<dbReference type="SUPFAM" id="SSF46785">
    <property type="entry name" value="Winged helix' DNA-binding domain"/>
    <property type="match status" value="1"/>
</dbReference>
<dbReference type="InterPro" id="IPR036390">
    <property type="entry name" value="WH_DNA-bd_sf"/>
</dbReference>
<evidence type="ECO:0000256" key="2">
    <source>
        <dbReference type="ARBA" id="ARBA00023015"/>
    </source>
</evidence>
<dbReference type="GO" id="GO:0003677">
    <property type="term" value="F:DNA binding"/>
    <property type="evidence" value="ECO:0007669"/>
    <property type="project" value="UniProtKB-KW"/>
</dbReference>
<evidence type="ECO:0000313" key="9">
    <source>
        <dbReference type="EMBL" id="RVU55853.1"/>
    </source>
</evidence>
<dbReference type="Gene3D" id="1.10.10.10">
    <property type="entry name" value="Winged helix-like DNA-binding domain superfamily/Winged helix DNA-binding domain"/>
    <property type="match status" value="1"/>
</dbReference>
<dbReference type="SMART" id="SM00347">
    <property type="entry name" value="HTH_MARR"/>
    <property type="match status" value="1"/>
</dbReference>
<dbReference type="PROSITE" id="PS50995">
    <property type="entry name" value="HTH_MARR_2"/>
    <property type="match status" value="1"/>
</dbReference>
<dbReference type="PANTHER" id="PTHR42756:SF1">
    <property type="entry name" value="TRANSCRIPTIONAL REPRESSOR OF EMRAB OPERON"/>
    <property type="match status" value="1"/>
</dbReference>
<dbReference type="OrthoDB" id="9806864at2"/>
<keyword evidence="3" id="KW-0238">DNA-binding</keyword>
<keyword evidence="10" id="KW-1185">Reference proteome</keyword>
<evidence type="ECO:0000256" key="3">
    <source>
        <dbReference type="ARBA" id="ARBA00023125"/>
    </source>
</evidence>
<dbReference type="InterPro" id="IPR000835">
    <property type="entry name" value="HTH_MarR-typ"/>
</dbReference>
<dbReference type="Proteomes" id="UP000288812">
    <property type="component" value="Unassembled WGS sequence"/>
</dbReference>
<evidence type="ECO:0000256" key="7">
    <source>
        <dbReference type="ARBA" id="ARBA00047207"/>
    </source>
</evidence>
<dbReference type="GO" id="GO:0005737">
    <property type="term" value="C:cytoplasm"/>
    <property type="evidence" value="ECO:0007669"/>
    <property type="project" value="UniProtKB-SubCell"/>
</dbReference>
<dbReference type="RefSeq" id="WP_127722968.1">
    <property type="nucleotide sequence ID" value="NZ_RLIH01000001.1"/>
</dbReference>
<dbReference type="GO" id="GO:0003700">
    <property type="term" value="F:DNA-binding transcription factor activity"/>
    <property type="evidence" value="ECO:0007669"/>
    <property type="project" value="InterPro"/>
</dbReference>
<evidence type="ECO:0000256" key="6">
    <source>
        <dbReference type="ARBA" id="ARBA00047188"/>
    </source>
</evidence>
<keyword evidence="4" id="KW-0804">Transcription</keyword>
<protein>
    <recommendedName>
        <fullName evidence="6">HTH-type transcriptional regulator SarZ</fullName>
    </recommendedName>
    <alternativeName>
        <fullName evidence="7">Staphylococcal accessory regulator Z</fullName>
    </alternativeName>
</protein>
<proteinExistence type="inferred from homology"/>
<dbReference type="Pfam" id="PF22381">
    <property type="entry name" value="Staph_reg_Sar_Rot"/>
    <property type="match status" value="1"/>
</dbReference>